<dbReference type="SMART" id="SM00723">
    <property type="entry name" value="AMOP"/>
    <property type="match status" value="1"/>
</dbReference>
<evidence type="ECO:0000256" key="1">
    <source>
        <dbReference type="ARBA" id="ARBA00004613"/>
    </source>
</evidence>
<keyword evidence="4" id="KW-0732">Signal</keyword>
<dbReference type="GeneID" id="106465754"/>
<dbReference type="InterPro" id="IPR000884">
    <property type="entry name" value="TSP1_rpt"/>
</dbReference>
<evidence type="ECO:0000256" key="3">
    <source>
        <dbReference type="ARBA" id="ARBA00022525"/>
    </source>
</evidence>
<sequence>MEKEKVIHIQDTTALTTKQQVRSFLGLVGYYRKFISYYAEVTALLTDMTKKDLPNKVKWEQPHQVAFQKLKNMLESSQILRMPDFNNTFIVQADVLDTEIGAVLVRRLVSKVERADVQETKLIISDEQKLILLIPKEAAISGEKFYTVETVTNPGRQTYSQLSFTKDNPKSIENVAVTDKDVKLNGSGNIFSVLKDKTLQNQKKSKAAKFKLDLLSMFNDARLSESRNSPWFKILPSILESPQNSELIKEVKGEDSLTKRSITAADRLRKFQNKRNRRNTDSVNEKVTENTTSVNSKELGEINNSRPSLGSAKNIDSEILRHLKPNPNMNISIEVLHEEAVTEPNDLWDEEPMSMDKDFWNVEPNTQEMNLWNLQNWPEISGIFNQDSLLIEPNKTDSIFTIPGSYGSVFDFKNEGDIMGFTGEESGESNWDITHFNGGEETDVISLQESSGEGGVLFDNTNSLTREWSTWSSCSITCGQGIQERHKLCGSQCEETESRQCWKNGCENEDGSLPANGNPGFSKQWDSTSELNTENTALTENNTLNYEGKFKFFPFFHHHPLEEDLCEMWASCKNDFLKQYLLNLQNLPSCPCYYPTKIFYDNKIWDSNLEKYMRWQDASGEAERLDVYKKGAYSCIRSLVSDINTGLAAQHCCYDKFQRLITRGPGAGTPHLISPEISRGLHYQVDILPWVICKGDWTR</sequence>
<feature type="compositionally biased region" description="Basic and acidic residues" evidence="6">
    <location>
        <begin position="278"/>
        <end position="288"/>
    </location>
</feature>
<comment type="subcellular location">
    <subcellularLocation>
        <location evidence="1">Secreted</location>
    </subcellularLocation>
</comment>
<dbReference type="InterPro" id="IPR043128">
    <property type="entry name" value="Rev_trsase/Diguanyl_cyclase"/>
</dbReference>
<feature type="region of interest" description="Disordered" evidence="6">
    <location>
        <begin position="275"/>
        <end position="310"/>
    </location>
</feature>
<dbReference type="PROSITE" id="PS50856">
    <property type="entry name" value="AMOP"/>
    <property type="match status" value="1"/>
</dbReference>
<feature type="compositionally biased region" description="Polar residues" evidence="6">
    <location>
        <begin position="289"/>
        <end position="308"/>
    </location>
</feature>
<name>A0ABM1T0I0_LIMPO</name>
<accession>A0ABM1T0I0</accession>
<dbReference type="Pfam" id="PF17919">
    <property type="entry name" value="RT_RNaseH_2"/>
    <property type="match status" value="1"/>
</dbReference>
<evidence type="ECO:0000313" key="8">
    <source>
        <dbReference type="Proteomes" id="UP000694941"/>
    </source>
</evidence>
<feature type="domain" description="AMOP" evidence="7">
    <location>
        <begin position="558"/>
        <end position="699"/>
    </location>
</feature>
<keyword evidence="5" id="KW-1015">Disulfide bond</keyword>
<dbReference type="Pfam" id="PF00090">
    <property type="entry name" value="TSP_1"/>
    <property type="match status" value="1"/>
</dbReference>
<comment type="similarity">
    <text evidence="2">Belongs to the isthmin family.</text>
</comment>
<dbReference type="InterPro" id="IPR041577">
    <property type="entry name" value="RT_RNaseH_2"/>
</dbReference>
<dbReference type="InterPro" id="IPR043502">
    <property type="entry name" value="DNA/RNA_pol_sf"/>
</dbReference>
<keyword evidence="8" id="KW-1185">Reference proteome</keyword>
<evidence type="ECO:0000259" key="7">
    <source>
        <dbReference type="PROSITE" id="PS50856"/>
    </source>
</evidence>
<dbReference type="PANTHER" id="PTHR10239:SF29">
    <property type="entry name" value="AMOP DOMAIN-CONTAINING PROTEIN"/>
    <property type="match status" value="1"/>
</dbReference>
<dbReference type="Gene3D" id="3.30.70.270">
    <property type="match status" value="1"/>
</dbReference>
<dbReference type="Pfam" id="PF03782">
    <property type="entry name" value="AMOP"/>
    <property type="match status" value="1"/>
</dbReference>
<proteinExistence type="inferred from homology"/>
<keyword evidence="3" id="KW-0964">Secreted</keyword>
<gene>
    <name evidence="9" type="primary">LOC106465754</name>
</gene>
<dbReference type="InterPro" id="IPR051867">
    <property type="entry name" value="Angio_Inhib/Adhesion_GPCR"/>
</dbReference>
<dbReference type="InterPro" id="IPR036383">
    <property type="entry name" value="TSP1_rpt_sf"/>
</dbReference>
<dbReference type="InterPro" id="IPR005533">
    <property type="entry name" value="AMOP_dom"/>
</dbReference>
<dbReference type="Proteomes" id="UP000694941">
    <property type="component" value="Unplaced"/>
</dbReference>
<dbReference type="PANTHER" id="PTHR10239">
    <property type="entry name" value="ISTHMIN-2"/>
    <property type="match status" value="1"/>
</dbReference>
<dbReference type="RefSeq" id="XP_022249386.1">
    <property type="nucleotide sequence ID" value="XM_022393678.1"/>
</dbReference>
<dbReference type="Gene3D" id="2.20.100.10">
    <property type="entry name" value="Thrombospondin type-1 (TSP1) repeat"/>
    <property type="match status" value="1"/>
</dbReference>
<dbReference type="PROSITE" id="PS50092">
    <property type="entry name" value="TSP1"/>
    <property type="match status" value="1"/>
</dbReference>
<dbReference type="SUPFAM" id="SSF56672">
    <property type="entry name" value="DNA/RNA polymerases"/>
    <property type="match status" value="1"/>
</dbReference>
<evidence type="ECO:0000313" key="9">
    <source>
        <dbReference type="RefSeq" id="XP_022249386.1"/>
    </source>
</evidence>
<dbReference type="SUPFAM" id="SSF82895">
    <property type="entry name" value="TSP-1 type 1 repeat"/>
    <property type="match status" value="1"/>
</dbReference>
<evidence type="ECO:0000256" key="2">
    <source>
        <dbReference type="ARBA" id="ARBA00010198"/>
    </source>
</evidence>
<evidence type="ECO:0000256" key="4">
    <source>
        <dbReference type="ARBA" id="ARBA00022729"/>
    </source>
</evidence>
<organism evidence="8 9">
    <name type="scientific">Limulus polyphemus</name>
    <name type="common">Atlantic horseshoe crab</name>
    <dbReference type="NCBI Taxonomy" id="6850"/>
    <lineage>
        <taxon>Eukaryota</taxon>
        <taxon>Metazoa</taxon>
        <taxon>Ecdysozoa</taxon>
        <taxon>Arthropoda</taxon>
        <taxon>Chelicerata</taxon>
        <taxon>Merostomata</taxon>
        <taxon>Xiphosura</taxon>
        <taxon>Limulidae</taxon>
        <taxon>Limulus</taxon>
    </lineage>
</organism>
<evidence type="ECO:0000256" key="5">
    <source>
        <dbReference type="ARBA" id="ARBA00023157"/>
    </source>
</evidence>
<reference evidence="9" key="1">
    <citation type="submission" date="2025-08" db="UniProtKB">
        <authorList>
            <consortium name="RefSeq"/>
        </authorList>
    </citation>
    <scope>IDENTIFICATION</scope>
    <source>
        <tissue evidence="9">Muscle</tissue>
    </source>
</reference>
<protein>
    <submittedName>
        <fullName evidence="9">Uncharacterized protein LOC106465754</fullName>
    </submittedName>
</protein>
<evidence type="ECO:0000256" key="6">
    <source>
        <dbReference type="SAM" id="MobiDB-lite"/>
    </source>
</evidence>